<feature type="compositionally biased region" description="Low complexity" evidence="2">
    <location>
        <begin position="282"/>
        <end position="303"/>
    </location>
</feature>
<dbReference type="InterPro" id="IPR050466">
    <property type="entry name" value="Carboxylest/Gibb_receptor"/>
</dbReference>
<evidence type="ECO:0000313" key="4">
    <source>
        <dbReference type="EnsemblPlants" id="OPUNC06G06910.1"/>
    </source>
</evidence>
<keyword evidence="5" id="KW-1185">Reference proteome</keyword>
<feature type="region of interest" description="Disordered" evidence="2">
    <location>
        <begin position="48"/>
        <end position="68"/>
    </location>
</feature>
<evidence type="ECO:0000313" key="5">
    <source>
        <dbReference type="Proteomes" id="UP000026962"/>
    </source>
</evidence>
<feature type="region of interest" description="Disordered" evidence="2">
    <location>
        <begin position="282"/>
        <end position="306"/>
    </location>
</feature>
<dbReference type="eggNOG" id="KOG1515">
    <property type="taxonomic scope" value="Eukaryota"/>
</dbReference>
<dbReference type="InterPro" id="IPR033140">
    <property type="entry name" value="Lipase_GDXG_put_SER_AS"/>
</dbReference>
<dbReference type="AlphaFoldDB" id="A0A0E0L9A7"/>
<organism evidence="4">
    <name type="scientific">Oryza punctata</name>
    <name type="common">Red rice</name>
    <dbReference type="NCBI Taxonomy" id="4537"/>
    <lineage>
        <taxon>Eukaryota</taxon>
        <taxon>Viridiplantae</taxon>
        <taxon>Streptophyta</taxon>
        <taxon>Embryophyta</taxon>
        <taxon>Tracheophyta</taxon>
        <taxon>Spermatophyta</taxon>
        <taxon>Magnoliopsida</taxon>
        <taxon>Liliopsida</taxon>
        <taxon>Poales</taxon>
        <taxon>Poaceae</taxon>
        <taxon>BOP clade</taxon>
        <taxon>Oryzoideae</taxon>
        <taxon>Oryzeae</taxon>
        <taxon>Oryzinae</taxon>
        <taxon>Oryza</taxon>
    </lineage>
</organism>
<dbReference type="Pfam" id="PF07859">
    <property type="entry name" value="Abhydrolase_3"/>
    <property type="match status" value="2"/>
</dbReference>
<evidence type="ECO:0000259" key="3">
    <source>
        <dbReference type="Pfam" id="PF07859"/>
    </source>
</evidence>
<feature type="active site" evidence="1">
    <location>
        <position position="85"/>
    </location>
</feature>
<dbReference type="GO" id="GO:0016787">
    <property type="term" value="F:hydrolase activity"/>
    <property type="evidence" value="ECO:0007669"/>
    <property type="project" value="InterPro"/>
</dbReference>
<dbReference type="PANTHER" id="PTHR23024">
    <property type="entry name" value="ARYLACETAMIDE DEACETYLASE"/>
    <property type="match status" value="1"/>
</dbReference>
<feature type="compositionally biased region" description="Low complexity" evidence="2">
    <location>
        <begin position="55"/>
        <end position="65"/>
    </location>
</feature>
<dbReference type="Gene3D" id="3.40.50.1820">
    <property type="entry name" value="alpha/beta hydrolase"/>
    <property type="match status" value="2"/>
</dbReference>
<dbReference type="InterPro" id="IPR029058">
    <property type="entry name" value="AB_hydrolase_fold"/>
</dbReference>
<proteinExistence type="predicted"/>
<dbReference type="Gramene" id="OPUNC06G06910.1">
    <property type="protein sequence ID" value="OPUNC06G06910.1"/>
    <property type="gene ID" value="OPUNC06G06910"/>
</dbReference>
<dbReference type="SUPFAM" id="SSF53474">
    <property type="entry name" value="alpha/beta-Hydrolases"/>
    <property type="match status" value="2"/>
</dbReference>
<dbReference type="STRING" id="4537.A0A0E0L9A7"/>
<reference evidence="4" key="1">
    <citation type="submission" date="2015-04" db="UniProtKB">
        <authorList>
            <consortium name="EnsemblPlants"/>
        </authorList>
    </citation>
    <scope>IDENTIFICATION</scope>
</reference>
<feature type="domain" description="Alpha/beta hydrolase fold-3" evidence="3">
    <location>
        <begin position="66"/>
        <end position="215"/>
    </location>
</feature>
<dbReference type="HOGENOM" id="CLU_620218_0_0_1"/>
<reference evidence="4" key="2">
    <citation type="submission" date="2018-05" db="EMBL/GenBank/DDBJ databases">
        <title>OpunRS2 (Oryza punctata Reference Sequence Version 2).</title>
        <authorList>
            <person name="Zhang J."/>
            <person name="Kudrna D."/>
            <person name="Lee S."/>
            <person name="Talag J."/>
            <person name="Welchert J."/>
            <person name="Wing R.A."/>
        </authorList>
    </citation>
    <scope>NUCLEOTIDE SEQUENCE [LARGE SCALE GENOMIC DNA]</scope>
</reference>
<dbReference type="PROSITE" id="PS01174">
    <property type="entry name" value="LIPASE_GDXG_SER"/>
    <property type="match status" value="1"/>
</dbReference>
<protein>
    <recommendedName>
        <fullName evidence="3">Alpha/beta hydrolase fold-3 domain-containing protein</fullName>
    </recommendedName>
</protein>
<dbReference type="EnsemblPlants" id="OPUNC06G06910.1">
    <property type="protein sequence ID" value="OPUNC06G06910.1"/>
    <property type="gene ID" value="OPUNC06G06910"/>
</dbReference>
<feature type="domain" description="Alpha/beta hydrolase fold-3" evidence="3">
    <location>
        <begin position="341"/>
        <end position="390"/>
    </location>
</feature>
<dbReference type="PANTHER" id="PTHR23024:SF435">
    <property type="entry name" value="OS06G0214300 PROTEIN"/>
    <property type="match status" value="1"/>
</dbReference>
<dbReference type="Proteomes" id="UP000026962">
    <property type="component" value="Chromosome 6"/>
</dbReference>
<dbReference type="InterPro" id="IPR013094">
    <property type="entry name" value="AB_hydrolase_3"/>
</dbReference>
<evidence type="ECO:0000256" key="2">
    <source>
        <dbReference type="SAM" id="MobiDB-lite"/>
    </source>
</evidence>
<name>A0A0E0L9A7_ORYPU</name>
<evidence type="ECO:0000256" key="1">
    <source>
        <dbReference type="PROSITE-ProRule" id="PRU10038"/>
    </source>
</evidence>
<accession>A0A0E0L9A7</accession>
<sequence>MASTDAAAADAVAVELLPFIRVYVSGRVERLLGTDTVAASLDESTGVASKDVTARGRSSPSSGSGEEAWLTEHADFSRVFLAGDSAGANIAHNVAVRAAAASLPGGAGITGVLLMHPYFWDASNTMGPALEDRIRREWRFMCGSPDVRVDDPRLSPTVQGAPSLAALPCKRVLVAVAADDFLAAKGRAYHAALAASRWHGEAELVDTPGEDHVFHLMRPGTAAAAKMMDLVVDFRRSFAAEANAKCEHTDWAQWRRQAVRAWAWAWTRRWIWSSSPSSAATRAAASSGSRTSTSSPPGTDPATGVTSKDVVVDPAIGLWARLFLPPGTGGGGAAQGKLPVVVYYHVGAFVIGSAADPFTHSYLNGLVAEAGVLAVALEYRLAPEHPLPAAGVWYYENLKGSGYAGEVELFESMGEGHVFHRIDPRGEKAREMQARILSYLRK</sequence>